<dbReference type="KEGG" id="pbd:PBOR_18785"/>
<accession>A0A089MQI4</accession>
<feature type="transmembrane region" description="Helical" evidence="8">
    <location>
        <begin position="43"/>
        <end position="64"/>
    </location>
</feature>
<dbReference type="HOGENOM" id="CLU_047547_0_2_9"/>
<dbReference type="Pfam" id="PF03845">
    <property type="entry name" value="Spore_permease"/>
    <property type="match status" value="1"/>
</dbReference>
<feature type="transmembrane region" description="Helical" evidence="8">
    <location>
        <begin position="273"/>
        <end position="294"/>
    </location>
</feature>
<keyword evidence="3" id="KW-0813">Transport</keyword>
<evidence type="ECO:0000256" key="5">
    <source>
        <dbReference type="ARBA" id="ARBA00022692"/>
    </source>
</evidence>
<dbReference type="AlphaFoldDB" id="A0A089MQI4"/>
<feature type="transmembrane region" description="Helical" evidence="8">
    <location>
        <begin position="85"/>
        <end position="103"/>
    </location>
</feature>
<dbReference type="Gene3D" id="1.20.1740.10">
    <property type="entry name" value="Amino acid/polyamine transporter I"/>
    <property type="match status" value="1"/>
</dbReference>
<dbReference type="PANTHER" id="PTHR34975:SF2">
    <property type="entry name" value="SPORE GERMINATION PROTEIN A2"/>
    <property type="match status" value="1"/>
</dbReference>
<evidence type="ECO:0000256" key="7">
    <source>
        <dbReference type="ARBA" id="ARBA00023136"/>
    </source>
</evidence>
<keyword evidence="10" id="KW-1185">Reference proteome</keyword>
<dbReference type="Proteomes" id="UP000029518">
    <property type="component" value="Chromosome"/>
</dbReference>
<dbReference type="InterPro" id="IPR004761">
    <property type="entry name" value="Spore_GerAB"/>
</dbReference>
<feature type="transmembrane region" description="Helical" evidence="8">
    <location>
        <begin position="12"/>
        <end position="31"/>
    </location>
</feature>
<evidence type="ECO:0000256" key="2">
    <source>
        <dbReference type="ARBA" id="ARBA00007998"/>
    </source>
</evidence>
<keyword evidence="4" id="KW-0309">Germination</keyword>
<dbReference type="RefSeq" id="WP_042213984.1">
    <property type="nucleotide sequence ID" value="NZ_CP009285.1"/>
</dbReference>
<keyword evidence="7 8" id="KW-0472">Membrane</keyword>
<keyword evidence="5 8" id="KW-0812">Transmembrane</keyword>
<feature type="transmembrane region" description="Helical" evidence="8">
    <location>
        <begin position="339"/>
        <end position="357"/>
    </location>
</feature>
<dbReference type="GO" id="GO:0009847">
    <property type="term" value="P:spore germination"/>
    <property type="evidence" value="ECO:0007669"/>
    <property type="project" value="InterPro"/>
</dbReference>
<reference evidence="9" key="1">
    <citation type="submission" date="2014-08" db="EMBL/GenBank/DDBJ databases">
        <title>Comparative genomics of the Paenibacillus odorifer group.</title>
        <authorList>
            <person name="den Bakker H.C."/>
            <person name="Tsai Y.-C.Y.-C."/>
            <person name="Martin N."/>
            <person name="Korlach J."/>
            <person name="Wiedmann M."/>
        </authorList>
    </citation>
    <scope>NUCLEOTIDE SEQUENCE [LARGE SCALE GENOMIC DNA]</scope>
    <source>
        <strain evidence="9">DSM 13188</strain>
    </source>
</reference>
<evidence type="ECO:0000256" key="3">
    <source>
        <dbReference type="ARBA" id="ARBA00022448"/>
    </source>
</evidence>
<proteinExistence type="inferred from homology"/>
<feature type="transmembrane region" description="Helical" evidence="8">
    <location>
        <begin position="190"/>
        <end position="210"/>
    </location>
</feature>
<feature type="transmembrane region" description="Helical" evidence="8">
    <location>
        <begin position="301"/>
        <end position="319"/>
    </location>
</feature>
<name>A0A089MQI4_PAEBO</name>
<comment type="similarity">
    <text evidence="2">Belongs to the amino acid-polyamine-organocation (APC) superfamily. Spore germination protein (SGP) (TC 2.A.3.9) family.</text>
</comment>
<keyword evidence="6 8" id="KW-1133">Transmembrane helix</keyword>
<dbReference type="OrthoDB" id="2716906at2"/>
<evidence type="ECO:0000256" key="8">
    <source>
        <dbReference type="SAM" id="Phobius"/>
    </source>
</evidence>
<sequence>MVTKAHDKITTSQATIIMVNYILVAGIFSLPRTTVQAAGTPDVWISIILGALCSMVTGVIIARLSQRFPGQTFYQYSTSITGKPLAVLLGLVIIGYFLAVSGYELRTMQEVTMFFLLEGTPAWAVAGLFLWVALYLCRGGINALSRLSRLVAPLAGTIFFGVCLLSLKVFDLDNLRPVLGEGLSPVWRGVKPTALTYTAGEALLFIVAFMDKPKRAGRVLVIGTLISMIFYLLAVVLTIGAFSVEGVVTRTWPFIDLIRSFEVNLLFERFESLLLVIWIMQIFCTFCISFYGAALGVSQIFNLKLDHCLFLLLPVAYLITEAPHNINNLFAFGTGLGNVAIVLFGLIPLPLLLIAYIRRAGS</sequence>
<feature type="transmembrane region" description="Helical" evidence="8">
    <location>
        <begin position="115"/>
        <end position="138"/>
    </location>
</feature>
<evidence type="ECO:0000256" key="1">
    <source>
        <dbReference type="ARBA" id="ARBA00004141"/>
    </source>
</evidence>
<dbReference type="GO" id="GO:0016020">
    <property type="term" value="C:membrane"/>
    <property type="evidence" value="ECO:0007669"/>
    <property type="project" value="UniProtKB-SubCell"/>
</dbReference>
<organism evidence="9 10">
    <name type="scientific">Paenibacillus borealis</name>
    <dbReference type="NCBI Taxonomy" id="160799"/>
    <lineage>
        <taxon>Bacteria</taxon>
        <taxon>Bacillati</taxon>
        <taxon>Bacillota</taxon>
        <taxon>Bacilli</taxon>
        <taxon>Bacillales</taxon>
        <taxon>Paenibacillaceae</taxon>
        <taxon>Paenibacillus</taxon>
    </lineage>
</organism>
<comment type="subcellular location">
    <subcellularLocation>
        <location evidence="1">Membrane</location>
        <topology evidence="1">Multi-pass membrane protein</topology>
    </subcellularLocation>
</comment>
<evidence type="ECO:0000256" key="6">
    <source>
        <dbReference type="ARBA" id="ARBA00022989"/>
    </source>
</evidence>
<dbReference type="NCBIfam" id="TIGR00912">
    <property type="entry name" value="2A0309"/>
    <property type="match status" value="1"/>
</dbReference>
<dbReference type="PANTHER" id="PTHR34975">
    <property type="entry name" value="SPORE GERMINATION PROTEIN A2"/>
    <property type="match status" value="1"/>
</dbReference>
<evidence type="ECO:0000256" key="4">
    <source>
        <dbReference type="ARBA" id="ARBA00022544"/>
    </source>
</evidence>
<feature type="transmembrane region" description="Helical" evidence="8">
    <location>
        <begin position="150"/>
        <end position="170"/>
    </location>
</feature>
<gene>
    <name evidence="9" type="ORF">PBOR_18785</name>
</gene>
<protein>
    <submittedName>
        <fullName evidence="9">Spore gernimation protein</fullName>
    </submittedName>
</protein>
<evidence type="ECO:0000313" key="9">
    <source>
        <dbReference type="EMBL" id="AIQ58754.1"/>
    </source>
</evidence>
<evidence type="ECO:0000313" key="10">
    <source>
        <dbReference type="Proteomes" id="UP000029518"/>
    </source>
</evidence>
<dbReference type="EMBL" id="CP009285">
    <property type="protein sequence ID" value="AIQ58754.1"/>
    <property type="molecule type" value="Genomic_DNA"/>
</dbReference>
<feature type="transmembrane region" description="Helical" evidence="8">
    <location>
        <begin position="219"/>
        <end position="244"/>
    </location>
</feature>